<feature type="region of interest" description="Disordered" evidence="2">
    <location>
        <begin position="937"/>
        <end position="1019"/>
    </location>
</feature>
<feature type="compositionally biased region" description="Acidic residues" evidence="2">
    <location>
        <begin position="1078"/>
        <end position="1089"/>
    </location>
</feature>
<dbReference type="PRINTS" id="PR00420">
    <property type="entry name" value="RNGMNOXGNASE"/>
</dbReference>
<dbReference type="Gene3D" id="3.50.50.60">
    <property type="entry name" value="FAD/NAD(P)-binding domain"/>
    <property type="match status" value="1"/>
</dbReference>
<dbReference type="InterPro" id="IPR002938">
    <property type="entry name" value="FAD-bd"/>
</dbReference>
<dbReference type="GO" id="GO:0004502">
    <property type="term" value="F:kynurenine 3-monooxygenase activity"/>
    <property type="evidence" value="ECO:0007669"/>
    <property type="project" value="TreeGrafter"/>
</dbReference>
<name>A0A9W6BU92_9CHLO</name>
<feature type="region of interest" description="Disordered" evidence="2">
    <location>
        <begin position="343"/>
        <end position="405"/>
    </location>
</feature>
<feature type="region of interest" description="Disordered" evidence="2">
    <location>
        <begin position="74"/>
        <end position="94"/>
    </location>
</feature>
<feature type="domain" description="FAD-binding" evidence="4">
    <location>
        <begin position="1582"/>
        <end position="1910"/>
    </location>
</feature>
<comment type="caution">
    <text evidence="5">The sequence shown here is derived from an EMBL/GenBank/DDBJ whole genome shotgun (WGS) entry which is preliminary data.</text>
</comment>
<keyword evidence="3" id="KW-0812">Transmembrane</keyword>
<feature type="compositionally biased region" description="Low complexity" evidence="2">
    <location>
        <begin position="224"/>
        <end position="237"/>
    </location>
</feature>
<sequence>MLQPLSERRLTAGDIHRACKQLGNTRKQKHTIFREADPMKQDIFKETMRRLVTKEMLVWTDESAVNMRTLARPFGRAPKGSRTKSKSTKARGKRYSMAPLVTHRGLVDWYITPGSVNGAKFSDFVERCLLEHHYPRYLTASAPGRVRIAPAKLFGEANAAGGASSSAAAFRRLNRQLSHKLILEAATPTEGGLSPATSAAAQQLSSPPQSPDLVALLWLPEGASAPAPAPDRASAGGHSSLPERPVGPMRTATGGGGAVSSGGADEARSCGGGGGGPAQSPAEPDPQLRAVANLLSQFVAQCKERGLPVDPRVAQALRAAQSCGLDQGLDPCQGQGLGLGQGLVGPRGGGGSGGGSCSEGDEAAAAAAGPPRPQSPPPPVPTLLSQMDSSDRPGEGSGRECDGGDGECGGGGKCGGGECDGEPAEGAATEAGVSGSGVSGSGGGGSPGSSADVGVQVDGLEAAGPRAADGGRPLEERASSPGLLPAEDKAEDEADATPGGGRSADPQAALCAALRDQARQLQEQLRQRALAQYDTNRTSAVALRRSLCRLHEAVAAAAAPAAAPLPAAVGPYAAPAGTRNGDGADGDADAGADVVSQLRAEQRRRAQLAAQCALLQRQCDGLLSYIALLSGRSGVHHPPAAPLSLPGDWLSAQPQWVPGAAAAAAAADAAAAAPMHCSERVRVRLVLLPDESAALAEAAAAKARRVASTTPDGWTEEEGEEEVGDEEPPVRVKLRLVVCRGGRGGRAPGAGGAAAAAAAQRLPPPLWAAAPTASSATPPRCRPPLLPVPEEEPAGEVRLYGSESASAASPAGEFAEGELQGLFEQQMGRCEQQQQQQQKNKKMRREIDDADEAESRPGRWTAVRQYGIGGEADAPPQSGGLMAAVQQLMAAVEEQASASAAASAVGGGGGSGGSGAVLVPPVPHSVLDGLRGVLRQLRGGSGGGGGAAAAASGDDTAAAPPPPLAWPYPRESAAASTTSQQAAAVAARWQQPQERRQPHGKPPRGPPASGAAAAPTKGADRLVAASGAALAAAAQEELQAGATAAAEEEGDDDDDAISFAAAVGLARRSNSMPAICAGDDDDDDDEDAEADVHGAGDASGGGAAARTHCAAGSRRVPTPPCSPRSFPCSRTASQDVDADLDLDLDLAGSHVGSGSGSAAGGGGAGSASASAGGYFDEMGYFGYGHAYDHGYGHGEAGGYGSDLDMDLADLSEWDELAAAAAANGPGALLSAVSFLREQLQLAHLEIVSLTTQLGALSHQREGLRARASQHDAALQLLAIGEGEAVLEVQRLRAQLVSERAARARLSAQCEDLQKMLLSGLPDRPYSAAALSLHSSGGQLHHPQHQHPFGSPTKSSLAAAAAGLQPPGPPPAGPLGHQHHHHSGSLQRLPHGLPLHPQSHNHGHGHYNNSQHQHHQQQHHQLQGSQAHQQLQQLLLQHQFQQLQQHQQQHQQQRTALLQRHRSAPRHRPTGTLSARSGESGGGGGGGSGGGGLCSVGLGGLPAVPAVQRLLRTQQQRSLRNTARAETAAPGMTAAEPGPQGVSFAGWSDITEAERYLREENPYPRALASVDELEGGPYTGRKAVVVGAGPAGSVAAMFLARQGFRVEVYERRPEPRNDPVDTGRAYIIILIPRGQAALKELGIKLPDDEHFKTLGTVSHNVKGKTRVSKEEGNVTFSRSGLAQWLIDTARKRYPGRINYYFQASADKIDLEAKKALFVTTGGMMAPSREVSYDLLVGADGVSSQVRGVLSRHWSDFGVEIDDSGREYKVYMGLKGDIEPPEFQGKTGASLHLYTSDDPFTSFTAHSNPDGTYSGTCSVQTGGFKGLSTPADYEALLRSKFKGIPEDWIPAAAAQLAPNPASPAGKRVRVSHMYGPGCVLLGDAAHAVTPVFGQGANSALESCLVLNKALTECHGDLDAVPQRFNDDRLADAHSLYELDRKAYSFFRRKGPLDPDFLQLLAHVILGTILSKIVPFLYGPKPALLRLGSGIPYSQITAAVQRDAKMAAVLGVALLVAALVTLVAKVLRVI</sequence>
<evidence type="ECO:0000313" key="5">
    <source>
        <dbReference type="EMBL" id="GLC58314.1"/>
    </source>
</evidence>
<dbReference type="PANTHER" id="PTHR46028:SF7">
    <property type="entry name" value="KYNURENINE 3-MONOOXYGENASE-RELATED"/>
    <property type="match status" value="1"/>
</dbReference>
<dbReference type="Proteomes" id="UP001165080">
    <property type="component" value="Unassembled WGS sequence"/>
</dbReference>
<feature type="compositionally biased region" description="Gly residues" evidence="2">
    <location>
        <begin position="434"/>
        <end position="447"/>
    </location>
</feature>
<feature type="region of interest" description="Disordered" evidence="2">
    <location>
        <begin position="768"/>
        <end position="790"/>
    </location>
</feature>
<feature type="region of interest" description="Disordered" evidence="2">
    <location>
        <begin position="224"/>
        <end position="285"/>
    </location>
</feature>
<feature type="compositionally biased region" description="Low complexity" evidence="2">
    <location>
        <begin position="462"/>
        <end position="471"/>
    </location>
</feature>
<feature type="compositionally biased region" description="Basic residues" evidence="2">
    <location>
        <begin position="1458"/>
        <end position="1468"/>
    </location>
</feature>
<keyword evidence="1" id="KW-0560">Oxidoreductase</keyword>
<feature type="compositionally biased region" description="Low complexity" evidence="2">
    <location>
        <begin position="424"/>
        <end position="433"/>
    </location>
</feature>
<feature type="compositionally biased region" description="Low complexity" evidence="2">
    <location>
        <begin position="948"/>
        <end position="958"/>
    </location>
</feature>
<feature type="compositionally biased region" description="Acidic residues" evidence="2">
    <location>
        <begin position="714"/>
        <end position="727"/>
    </location>
</feature>
<feature type="region of interest" description="Disordered" evidence="2">
    <location>
        <begin position="423"/>
        <end position="506"/>
    </location>
</feature>
<evidence type="ECO:0000256" key="2">
    <source>
        <dbReference type="SAM" id="MobiDB-lite"/>
    </source>
</evidence>
<feature type="compositionally biased region" description="Basic and acidic residues" evidence="2">
    <location>
        <begin position="389"/>
        <end position="402"/>
    </location>
</feature>
<dbReference type="EMBL" id="BRXU01000022">
    <property type="protein sequence ID" value="GLC58314.1"/>
    <property type="molecule type" value="Genomic_DNA"/>
</dbReference>
<feature type="region of interest" description="Disordered" evidence="2">
    <location>
        <begin position="707"/>
        <end position="728"/>
    </location>
</feature>
<reference evidence="5 6" key="1">
    <citation type="journal article" date="2023" name="Commun. Biol.">
        <title>Reorganization of the ancestral sex-determining regions during the evolution of trioecy in Pleodorina starrii.</title>
        <authorList>
            <person name="Takahashi K."/>
            <person name="Suzuki S."/>
            <person name="Kawai-Toyooka H."/>
            <person name="Yamamoto K."/>
            <person name="Hamaji T."/>
            <person name="Ootsuki R."/>
            <person name="Yamaguchi H."/>
            <person name="Kawachi M."/>
            <person name="Higashiyama T."/>
            <person name="Nozaki H."/>
        </authorList>
    </citation>
    <scope>NUCLEOTIDE SEQUENCE [LARGE SCALE GENOMIC DNA]</scope>
    <source>
        <strain evidence="5 6">NIES-4479</strain>
    </source>
</reference>
<evidence type="ECO:0000259" key="4">
    <source>
        <dbReference type="Pfam" id="PF01494"/>
    </source>
</evidence>
<organism evidence="5 6">
    <name type="scientific">Pleodorina starrii</name>
    <dbReference type="NCBI Taxonomy" id="330485"/>
    <lineage>
        <taxon>Eukaryota</taxon>
        <taxon>Viridiplantae</taxon>
        <taxon>Chlorophyta</taxon>
        <taxon>core chlorophytes</taxon>
        <taxon>Chlorophyceae</taxon>
        <taxon>CS clade</taxon>
        <taxon>Chlamydomonadales</taxon>
        <taxon>Volvocaceae</taxon>
        <taxon>Pleodorina</taxon>
    </lineage>
</organism>
<feature type="compositionally biased region" description="Gly residues" evidence="2">
    <location>
        <begin position="343"/>
        <end position="357"/>
    </location>
</feature>
<protein>
    <recommendedName>
        <fullName evidence="4">FAD-binding domain-containing protein</fullName>
    </recommendedName>
</protein>
<accession>A0A9W6BU92</accession>
<evidence type="ECO:0000256" key="1">
    <source>
        <dbReference type="ARBA" id="ARBA00023033"/>
    </source>
</evidence>
<keyword evidence="6" id="KW-1185">Reference proteome</keyword>
<feature type="region of interest" description="Disordered" evidence="2">
    <location>
        <begin position="827"/>
        <end position="860"/>
    </location>
</feature>
<dbReference type="SUPFAM" id="SSF51905">
    <property type="entry name" value="FAD/NAD(P)-binding domain"/>
    <property type="match status" value="1"/>
</dbReference>
<evidence type="ECO:0000313" key="6">
    <source>
        <dbReference type="Proteomes" id="UP001165080"/>
    </source>
</evidence>
<proteinExistence type="predicted"/>
<feature type="region of interest" description="Disordered" evidence="2">
    <location>
        <begin position="1072"/>
        <end position="1132"/>
    </location>
</feature>
<feature type="compositionally biased region" description="Basic residues" evidence="2">
    <location>
        <begin position="79"/>
        <end position="94"/>
    </location>
</feature>
<feature type="compositionally biased region" description="Low complexity" evidence="2">
    <location>
        <begin position="768"/>
        <end position="779"/>
    </location>
</feature>
<feature type="region of interest" description="Disordered" evidence="2">
    <location>
        <begin position="189"/>
        <end position="208"/>
    </location>
</feature>
<keyword evidence="3" id="KW-1133">Transmembrane helix</keyword>
<feature type="compositionally biased region" description="Low complexity" evidence="2">
    <location>
        <begin position="1418"/>
        <end position="1427"/>
    </location>
</feature>
<feature type="compositionally biased region" description="Gly residues" evidence="2">
    <location>
        <begin position="1478"/>
        <end position="1487"/>
    </location>
</feature>
<feature type="compositionally biased region" description="Polar residues" evidence="2">
    <location>
        <begin position="195"/>
        <end position="207"/>
    </location>
</feature>
<dbReference type="Pfam" id="PF01494">
    <property type="entry name" value="FAD_binding_3"/>
    <property type="match status" value="1"/>
</dbReference>
<feature type="compositionally biased region" description="Pro residues" evidence="2">
    <location>
        <begin position="370"/>
        <end position="381"/>
    </location>
</feature>
<keyword evidence="3" id="KW-0472">Membrane</keyword>
<gene>
    <name evidence="5" type="primary">PLEST011038</name>
    <name evidence="5" type="ORF">PLESTB_001345300</name>
</gene>
<dbReference type="GO" id="GO:0070189">
    <property type="term" value="P:kynurenine metabolic process"/>
    <property type="evidence" value="ECO:0007669"/>
    <property type="project" value="TreeGrafter"/>
</dbReference>
<feature type="compositionally biased region" description="Low complexity" evidence="2">
    <location>
        <begin position="972"/>
        <end position="987"/>
    </location>
</feature>
<feature type="compositionally biased region" description="Low complexity" evidence="2">
    <location>
        <begin position="1354"/>
        <end position="1364"/>
    </location>
</feature>
<feature type="region of interest" description="Disordered" evidence="2">
    <location>
        <begin position="1334"/>
        <end position="1427"/>
    </location>
</feature>
<feature type="region of interest" description="Disordered" evidence="2">
    <location>
        <begin position="1516"/>
        <end position="1541"/>
    </location>
</feature>
<dbReference type="InterPro" id="IPR036188">
    <property type="entry name" value="FAD/NAD-bd_sf"/>
</dbReference>
<feature type="transmembrane region" description="Helical" evidence="3">
    <location>
        <begin position="2004"/>
        <end position="2024"/>
    </location>
</feature>
<feature type="compositionally biased region" description="Low complexity" evidence="2">
    <location>
        <begin position="1007"/>
        <end position="1017"/>
    </location>
</feature>
<feature type="region of interest" description="Disordered" evidence="2">
    <location>
        <begin position="1444"/>
        <end position="1487"/>
    </location>
</feature>
<evidence type="ECO:0000256" key="3">
    <source>
        <dbReference type="SAM" id="Phobius"/>
    </source>
</evidence>
<dbReference type="GO" id="GO:0071949">
    <property type="term" value="F:FAD binding"/>
    <property type="evidence" value="ECO:0007669"/>
    <property type="project" value="InterPro"/>
</dbReference>
<dbReference type="PANTHER" id="PTHR46028">
    <property type="entry name" value="KYNURENINE 3-MONOOXYGENASE"/>
    <property type="match status" value="1"/>
</dbReference>
<keyword evidence="1" id="KW-0503">Monooxygenase</keyword>